<evidence type="ECO:0000256" key="2">
    <source>
        <dbReference type="ARBA" id="ARBA00022692"/>
    </source>
</evidence>
<dbReference type="Proteomes" id="UP001162131">
    <property type="component" value="Unassembled WGS sequence"/>
</dbReference>
<keyword evidence="2 6" id="KW-0812">Transmembrane</keyword>
<sequence length="156" mass="17616">MVGQEISDVRLSTFLKILTIIAGIGLIALSVYKFTRLSFSGPRDFSLTVYYIIFGFLVFFGEMPCKCFISFFSFLGFYIGKAIFCFFLGTIIFYPSNIWYLILSIAFFTISAIYFVFALSCKNKLIDKDDNPKNIKSSEGSVPAPFSSSQINTNHI</sequence>
<reference evidence="7" key="1">
    <citation type="submission" date="2021-09" db="EMBL/GenBank/DDBJ databases">
        <authorList>
            <consortium name="AG Swart"/>
            <person name="Singh M."/>
            <person name="Singh A."/>
            <person name="Seah K."/>
            <person name="Emmerich C."/>
        </authorList>
    </citation>
    <scope>NUCLEOTIDE SEQUENCE</scope>
    <source>
        <strain evidence="7">ATCC30299</strain>
    </source>
</reference>
<dbReference type="PANTHER" id="PTHR28128:SF3">
    <property type="entry name" value="CHROMOSOME UNDETERMINED SCAFFOLD_46, WHOLE GENOME SHOTGUN SEQUENCE"/>
    <property type="match status" value="1"/>
</dbReference>
<name>A0AAU9JVB6_9CILI</name>
<comment type="subcellular location">
    <subcellularLocation>
        <location evidence="1">Membrane</location>
        <topology evidence="1">Multi-pass membrane protein</topology>
    </subcellularLocation>
</comment>
<gene>
    <name evidence="7" type="ORF">BSTOLATCC_MIC48290</name>
</gene>
<organism evidence="7 8">
    <name type="scientific">Blepharisma stoltei</name>
    <dbReference type="NCBI Taxonomy" id="1481888"/>
    <lineage>
        <taxon>Eukaryota</taxon>
        <taxon>Sar</taxon>
        <taxon>Alveolata</taxon>
        <taxon>Ciliophora</taxon>
        <taxon>Postciliodesmatophora</taxon>
        <taxon>Heterotrichea</taxon>
        <taxon>Heterotrichida</taxon>
        <taxon>Blepharismidae</taxon>
        <taxon>Blepharisma</taxon>
    </lineage>
</organism>
<evidence type="ECO:0000256" key="6">
    <source>
        <dbReference type="SAM" id="Phobius"/>
    </source>
</evidence>
<evidence type="ECO:0000256" key="5">
    <source>
        <dbReference type="SAM" id="MobiDB-lite"/>
    </source>
</evidence>
<comment type="caution">
    <text evidence="7">The sequence shown here is derived from an EMBL/GenBank/DDBJ whole genome shotgun (WGS) entry which is preliminary data.</text>
</comment>
<evidence type="ECO:0000256" key="4">
    <source>
        <dbReference type="ARBA" id="ARBA00023136"/>
    </source>
</evidence>
<keyword evidence="3 6" id="KW-1133">Transmembrane helix</keyword>
<accession>A0AAU9JVB6</accession>
<dbReference type="GO" id="GO:0016020">
    <property type="term" value="C:membrane"/>
    <property type="evidence" value="ECO:0007669"/>
    <property type="project" value="UniProtKB-SubCell"/>
</dbReference>
<feature type="transmembrane region" description="Helical" evidence="6">
    <location>
        <begin position="44"/>
        <end position="61"/>
    </location>
</feature>
<evidence type="ECO:0000313" key="7">
    <source>
        <dbReference type="EMBL" id="CAG9329470.1"/>
    </source>
</evidence>
<protein>
    <recommendedName>
        <fullName evidence="9">COPI associated protein</fullName>
    </recommendedName>
</protein>
<evidence type="ECO:0000256" key="3">
    <source>
        <dbReference type="ARBA" id="ARBA00022989"/>
    </source>
</evidence>
<feature type="transmembrane region" description="Helical" evidence="6">
    <location>
        <begin position="98"/>
        <end position="119"/>
    </location>
</feature>
<dbReference type="PANTHER" id="PTHR28128">
    <property type="entry name" value="GOLGI APPARATUS MEMBRANE PROTEIN TVP15"/>
    <property type="match status" value="1"/>
</dbReference>
<evidence type="ECO:0008006" key="9">
    <source>
        <dbReference type="Google" id="ProtNLM"/>
    </source>
</evidence>
<proteinExistence type="predicted"/>
<dbReference type="Pfam" id="PF08507">
    <property type="entry name" value="COPI_assoc"/>
    <property type="match status" value="1"/>
</dbReference>
<evidence type="ECO:0000313" key="8">
    <source>
        <dbReference type="Proteomes" id="UP001162131"/>
    </source>
</evidence>
<dbReference type="EMBL" id="CAJZBQ010000047">
    <property type="protein sequence ID" value="CAG9329470.1"/>
    <property type="molecule type" value="Genomic_DNA"/>
</dbReference>
<keyword evidence="4 6" id="KW-0472">Membrane</keyword>
<feature type="transmembrane region" description="Helical" evidence="6">
    <location>
        <begin position="12"/>
        <end position="32"/>
    </location>
</feature>
<dbReference type="AlphaFoldDB" id="A0AAU9JVB6"/>
<evidence type="ECO:0000256" key="1">
    <source>
        <dbReference type="ARBA" id="ARBA00004141"/>
    </source>
</evidence>
<feature type="transmembrane region" description="Helical" evidence="6">
    <location>
        <begin position="68"/>
        <end position="92"/>
    </location>
</feature>
<feature type="region of interest" description="Disordered" evidence="5">
    <location>
        <begin position="136"/>
        <end position="156"/>
    </location>
</feature>
<keyword evidence="8" id="KW-1185">Reference proteome</keyword>
<dbReference type="InterPro" id="IPR013714">
    <property type="entry name" value="Golgi_TVP15"/>
</dbReference>